<keyword evidence="9" id="KW-1185">Reference proteome</keyword>
<dbReference type="NCBIfam" id="TIGR01470">
    <property type="entry name" value="cysG_Nterm"/>
    <property type="match status" value="1"/>
</dbReference>
<evidence type="ECO:0000256" key="2">
    <source>
        <dbReference type="ARBA" id="ARBA00012400"/>
    </source>
</evidence>
<protein>
    <recommendedName>
        <fullName evidence="2">precorrin-2 dehydrogenase</fullName>
        <ecNumber evidence="2">1.3.1.76</ecNumber>
    </recommendedName>
</protein>
<comment type="catalytic activity">
    <reaction evidence="6">
        <text>precorrin-2 + NAD(+) = sirohydrochlorin + NADH + 2 H(+)</text>
        <dbReference type="Rhea" id="RHEA:15613"/>
        <dbReference type="ChEBI" id="CHEBI:15378"/>
        <dbReference type="ChEBI" id="CHEBI:57540"/>
        <dbReference type="ChEBI" id="CHEBI:57945"/>
        <dbReference type="ChEBI" id="CHEBI:58351"/>
        <dbReference type="ChEBI" id="CHEBI:58827"/>
        <dbReference type="EC" id="1.3.1.76"/>
    </reaction>
</comment>
<dbReference type="InterPro" id="IPR028281">
    <property type="entry name" value="Sirohaem_synthase_central"/>
</dbReference>
<evidence type="ECO:0000259" key="7">
    <source>
        <dbReference type="Pfam" id="PF14824"/>
    </source>
</evidence>
<evidence type="ECO:0000256" key="3">
    <source>
        <dbReference type="ARBA" id="ARBA00023002"/>
    </source>
</evidence>
<dbReference type="GO" id="GO:0004325">
    <property type="term" value="F:ferrochelatase activity"/>
    <property type="evidence" value="ECO:0007669"/>
    <property type="project" value="InterPro"/>
</dbReference>
<keyword evidence="4" id="KW-0520">NAD</keyword>
<dbReference type="EC" id="1.3.1.76" evidence="2"/>
<evidence type="ECO:0000313" key="8">
    <source>
        <dbReference type="EMBL" id="GGE54605.1"/>
    </source>
</evidence>
<comment type="caution">
    <text evidence="8">The sequence shown here is derived from an EMBL/GenBank/DDBJ whole genome shotgun (WGS) entry which is preliminary data.</text>
</comment>
<proteinExistence type="predicted"/>
<dbReference type="PANTHER" id="PTHR35330:SF1">
    <property type="entry name" value="SIROHEME BIOSYNTHESIS PROTEIN MET8"/>
    <property type="match status" value="1"/>
</dbReference>
<dbReference type="Pfam" id="PF13241">
    <property type="entry name" value="NAD_binding_7"/>
    <property type="match status" value="1"/>
</dbReference>
<keyword evidence="3" id="KW-0560">Oxidoreductase</keyword>
<dbReference type="AlphaFoldDB" id="A0A917EM17"/>
<dbReference type="InterPro" id="IPR006367">
    <property type="entry name" value="Sirohaem_synthase_N"/>
</dbReference>
<reference evidence="8" key="2">
    <citation type="submission" date="2020-09" db="EMBL/GenBank/DDBJ databases">
        <authorList>
            <person name="Sun Q."/>
            <person name="Zhou Y."/>
        </authorList>
    </citation>
    <scope>NUCLEOTIDE SEQUENCE</scope>
    <source>
        <strain evidence="8">CGMCC 1.12698</strain>
    </source>
</reference>
<evidence type="ECO:0000256" key="6">
    <source>
        <dbReference type="ARBA" id="ARBA00047561"/>
    </source>
</evidence>
<dbReference type="InterPro" id="IPR028161">
    <property type="entry name" value="Met8-like"/>
</dbReference>
<dbReference type="GO" id="GO:0043115">
    <property type="term" value="F:precorrin-2 dehydrogenase activity"/>
    <property type="evidence" value="ECO:0007669"/>
    <property type="project" value="UniProtKB-EC"/>
</dbReference>
<organism evidence="8 9">
    <name type="scientific">Priestia taiwanensis</name>
    <dbReference type="NCBI Taxonomy" id="1347902"/>
    <lineage>
        <taxon>Bacteria</taxon>
        <taxon>Bacillati</taxon>
        <taxon>Bacillota</taxon>
        <taxon>Bacilli</taxon>
        <taxon>Bacillales</taxon>
        <taxon>Bacillaceae</taxon>
        <taxon>Priestia</taxon>
    </lineage>
</organism>
<evidence type="ECO:0000256" key="4">
    <source>
        <dbReference type="ARBA" id="ARBA00023027"/>
    </source>
</evidence>
<dbReference type="InterPro" id="IPR042518">
    <property type="entry name" value="SirC_C"/>
</dbReference>
<dbReference type="InterPro" id="IPR036291">
    <property type="entry name" value="NAD(P)-bd_dom_sf"/>
</dbReference>
<dbReference type="Gene3D" id="1.10.8.610">
    <property type="entry name" value="SirC, precorrin-2 dehydrogenase, C-terminal helical domain-like"/>
    <property type="match status" value="1"/>
</dbReference>
<dbReference type="SUPFAM" id="SSF75615">
    <property type="entry name" value="Siroheme synthase middle domains-like"/>
    <property type="match status" value="1"/>
</dbReference>
<dbReference type="SUPFAM" id="SSF51735">
    <property type="entry name" value="NAD(P)-binding Rossmann-fold domains"/>
    <property type="match status" value="1"/>
</dbReference>
<sequence length="163" mass="18291">MLDYPAMLQLEGKRVVIVGGGKIGLRKAQGFAGTGAEVIVISPEIVERFNELTFITWEKKYFEPEDIKEAHLIFAATDDKEVNRLVKACANDFQWVDVVSEQSESSFHVPAVVRRGKLTLTVSTSGASPVLAKEIKQQLAKQYDERYASIVEEYKAKRKQEKA</sequence>
<dbReference type="GO" id="GO:0019354">
    <property type="term" value="P:siroheme biosynthetic process"/>
    <property type="evidence" value="ECO:0007669"/>
    <property type="project" value="InterPro"/>
</dbReference>
<evidence type="ECO:0000256" key="5">
    <source>
        <dbReference type="ARBA" id="ARBA00023244"/>
    </source>
</evidence>
<dbReference type="Proteomes" id="UP000605259">
    <property type="component" value="Unassembled WGS sequence"/>
</dbReference>
<dbReference type="PANTHER" id="PTHR35330">
    <property type="entry name" value="SIROHEME BIOSYNTHESIS PROTEIN MET8"/>
    <property type="match status" value="1"/>
</dbReference>
<dbReference type="Pfam" id="PF14824">
    <property type="entry name" value="Sirohm_synth_M"/>
    <property type="match status" value="1"/>
</dbReference>
<accession>A0A917EM17</accession>
<evidence type="ECO:0000256" key="1">
    <source>
        <dbReference type="ARBA" id="ARBA00005010"/>
    </source>
</evidence>
<dbReference type="EMBL" id="BMFK01000001">
    <property type="protein sequence ID" value="GGE54605.1"/>
    <property type="molecule type" value="Genomic_DNA"/>
</dbReference>
<dbReference type="Gene3D" id="3.40.50.720">
    <property type="entry name" value="NAD(P)-binding Rossmann-like Domain"/>
    <property type="match status" value="1"/>
</dbReference>
<gene>
    <name evidence="8" type="ORF">GCM10007140_01130</name>
</gene>
<name>A0A917EM17_9BACI</name>
<comment type="pathway">
    <text evidence="1">Porphyrin-containing compound metabolism; siroheme biosynthesis; sirohydrochlorin from precorrin-2: step 1/1.</text>
</comment>
<feature type="domain" description="Siroheme synthase central" evidence="7">
    <location>
        <begin position="115"/>
        <end position="142"/>
    </location>
</feature>
<reference evidence="8" key="1">
    <citation type="journal article" date="2014" name="Int. J. Syst. Evol. Microbiol.">
        <title>Complete genome sequence of Corynebacterium casei LMG S-19264T (=DSM 44701T), isolated from a smear-ripened cheese.</title>
        <authorList>
            <consortium name="US DOE Joint Genome Institute (JGI-PGF)"/>
            <person name="Walter F."/>
            <person name="Albersmeier A."/>
            <person name="Kalinowski J."/>
            <person name="Ruckert C."/>
        </authorList>
    </citation>
    <scope>NUCLEOTIDE SEQUENCE</scope>
    <source>
        <strain evidence="8">CGMCC 1.12698</strain>
    </source>
</reference>
<evidence type="ECO:0000313" key="9">
    <source>
        <dbReference type="Proteomes" id="UP000605259"/>
    </source>
</evidence>
<dbReference type="RefSeq" id="WP_188386522.1">
    <property type="nucleotide sequence ID" value="NZ_BMFK01000001.1"/>
</dbReference>
<keyword evidence="5" id="KW-0627">Porphyrin biosynthesis</keyword>